<protein>
    <submittedName>
        <fullName evidence="1">Uncharacterized protein</fullName>
    </submittedName>
</protein>
<dbReference type="EMBL" id="UGHR01000001">
    <property type="protein sequence ID" value="STQ89884.1"/>
    <property type="molecule type" value="Genomic_DNA"/>
</dbReference>
<accession>A0A377Q3U2</accession>
<gene>
    <name evidence="2" type="ORF">EV682_1142</name>
    <name evidence="1" type="ORF">NCTC11159_00935</name>
</gene>
<proteinExistence type="predicted"/>
<dbReference type="AlphaFoldDB" id="A0A377Q3U2"/>
<dbReference type="RefSeq" id="WP_115226282.1">
    <property type="nucleotide sequence ID" value="NZ_CAWOLO010000014.1"/>
</dbReference>
<sequence>MRFWSTSETSDPTQLDDSSIEESAYAKELRLLFNSIEEKINTKLKGVQFDNDFEVWGVIYVCVSDEFLDFFGETNCVRRNPKAMEIRLQLDFSIFSTAPKEKRLLMLMDLLRRSVDVMKEKKFKVNEDDRNKISCLLEELECEL</sequence>
<evidence type="ECO:0000313" key="3">
    <source>
        <dbReference type="Proteomes" id="UP000255108"/>
    </source>
</evidence>
<evidence type="ECO:0000313" key="1">
    <source>
        <dbReference type="EMBL" id="STQ89884.1"/>
    </source>
</evidence>
<name>A0A377Q3U2_9NEIS</name>
<organism evidence="1 3">
    <name type="scientific">Iodobacter fluviatilis</name>
    <dbReference type="NCBI Taxonomy" id="537"/>
    <lineage>
        <taxon>Bacteria</taxon>
        <taxon>Pseudomonadati</taxon>
        <taxon>Pseudomonadota</taxon>
        <taxon>Betaproteobacteria</taxon>
        <taxon>Neisseriales</taxon>
        <taxon>Chitinibacteraceae</taxon>
        <taxon>Iodobacter</taxon>
    </lineage>
</organism>
<evidence type="ECO:0000313" key="4">
    <source>
        <dbReference type="Proteomes" id="UP000295794"/>
    </source>
</evidence>
<reference evidence="2 4" key="2">
    <citation type="submission" date="2019-03" db="EMBL/GenBank/DDBJ databases">
        <title>Genomic Encyclopedia of Type Strains, Phase IV (KMG-IV): sequencing the most valuable type-strain genomes for metagenomic binning, comparative biology and taxonomic classification.</title>
        <authorList>
            <person name="Goeker M."/>
        </authorList>
    </citation>
    <scope>NUCLEOTIDE SEQUENCE [LARGE SCALE GENOMIC DNA]</scope>
    <source>
        <strain evidence="2 4">DSM 3764</strain>
    </source>
</reference>
<dbReference type="EMBL" id="SMBT01000014">
    <property type="protein sequence ID" value="TCU82630.1"/>
    <property type="molecule type" value="Genomic_DNA"/>
</dbReference>
<evidence type="ECO:0000313" key="2">
    <source>
        <dbReference type="EMBL" id="TCU82630.1"/>
    </source>
</evidence>
<reference evidence="1 3" key="1">
    <citation type="submission" date="2018-06" db="EMBL/GenBank/DDBJ databases">
        <authorList>
            <consortium name="Pathogen Informatics"/>
            <person name="Doyle S."/>
        </authorList>
    </citation>
    <scope>NUCLEOTIDE SEQUENCE [LARGE SCALE GENOMIC DNA]</scope>
    <source>
        <strain evidence="1 3">NCTC11159</strain>
    </source>
</reference>
<keyword evidence="4" id="KW-1185">Reference proteome</keyword>
<dbReference type="Proteomes" id="UP000255108">
    <property type="component" value="Unassembled WGS sequence"/>
</dbReference>
<dbReference type="Proteomes" id="UP000295794">
    <property type="component" value="Unassembled WGS sequence"/>
</dbReference>